<comment type="caution">
    <text evidence="2">The sequence shown here is derived from an EMBL/GenBank/DDBJ whole genome shotgun (WGS) entry which is preliminary data.</text>
</comment>
<keyword evidence="2" id="KW-0560">Oxidoreductase</keyword>
<accession>A0ABV9E963</accession>
<dbReference type="Pfam" id="PF05138">
    <property type="entry name" value="PaaA_PaaC"/>
    <property type="match status" value="1"/>
</dbReference>
<reference evidence="3" key="1">
    <citation type="journal article" date="2019" name="Int. J. Syst. Evol. Microbiol.">
        <title>The Global Catalogue of Microorganisms (GCM) 10K type strain sequencing project: providing services to taxonomists for standard genome sequencing and annotation.</title>
        <authorList>
            <consortium name="The Broad Institute Genomics Platform"/>
            <consortium name="The Broad Institute Genome Sequencing Center for Infectious Disease"/>
            <person name="Wu L."/>
            <person name="Ma J."/>
        </authorList>
    </citation>
    <scope>NUCLEOTIDE SEQUENCE [LARGE SCALE GENOMIC DNA]</scope>
    <source>
        <strain evidence="3">CCUG 49560</strain>
    </source>
</reference>
<dbReference type="GO" id="GO:0097266">
    <property type="term" value="F:phenylacetyl-CoA 1,2-epoxidase activity"/>
    <property type="evidence" value="ECO:0007669"/>
    <property type="project" value="UniProtKB-EC"/>
</dbReference>
<dbReference type="InterPro" id="IPR009078">
    <property type="entry name" value="Ferritin-like_SF"/>
</dbReference>
<proteinExistence type="predicted"/>
<protein>
    <submittedName>
        <fullName evidence="2">1,2-phenylacetyl-CoA epoxidase subunit PaaC</fullName>
        <ecNumber evidence="2">1.14.13.149</ecNumber>
    </submittedName>
</protein>
<dbReference type="PANTHER" id="PTHR30458:SF0">
    <property type="entry name" value="1,2-PHENYLACETYL-COA EPOXIDASE, SUBUNIT C"/>
    <property type="match status" value="1"/>
</dbReference>
<gene>
    <name evidence="2" type="primary">paaC</name>
    <name evidence="2" type="ORF">ACFO8L_08380</name>
</gene>
<dbReference type="NCBIfam" id="TIGR02158">
    <property type="entry name" value="PA_CoA_Oxy3"/>
    <property type="match status" value="1"/>
</dbReference>
<dbReference type="SUPFAM" id="SSF47240">
    <property type="entry name" value="Ferritin-like"/>
    <property type="match status" value="1"/>
</dbReference>
<evidence type="ECO:0000313" key="3">
    <source>
        <dbReference type="Proteomes" id="UP001595891"/>
    </source>
</evidence>
<dbReference type="InterPro" id="IPR007814">
    <property type="entry name" value="PaaA_PaaC"/>
</dbReference>
<evidence type="ECO:0000256" key="1">
    <source>
        <dbReference type="SAM" id="MobiDB-lite"/>
    </source>
</evidence>
<name>A0ABV9E963_9ACTN</name>
<keyword evidence="3" id="KW-1185">Reference proteome</keyword>
<organism evidence="2 3">
    <name type="scientific">Sphaerisporangium corydalis</name>
    <dbReference type="NCBI Taxonomy" id="1441875"/>
    <lineage>
        <taxon>Bacteria</taxon>
        <taxon>Bacillati</taxon>
        <taxon>Actinomycetota</taxon>
        <taxon>Actinomycetes</taxon>
        <taxon>Streptosporangiales</taxon>
        <taxon>Streptosporangiaceae</taxon>
        <taxon>Sphaerisporangium</taxon>
    </lineage>
</organism>
<dbReference type="EC" id="1.14.13.149" evidence="2"/>
<dbReference type="Gene3D" id="1.20.1260.10">
    <property type="match status" value="1"/>
</dbReference>
<dbReference type="PANTHER" id="PTHR30458">
    <property type="entry name" value="PHENYLACETIC ACID DEGRADATION PROTEIN PAA"/>
    <property type="match status" value="1"/>
</dbReference>
<feature type="compositionally biased region" description="Low complexity" evidence="1">
    <location>
        <begin position="264"/>
        <end position="288"/>
    </location>
</feature>
<sequence length="323" mass="34452">MLDDAHEALAHAGNAYEALNDGDDPRWAYGTGFADPLAGVDTRVPDGVDGADLAAYCLMLGDDALIMSHRLQEWCTRAPELEEEVALANIALDLLGQARLLLARAGTADGSGRDEDALAFRRDAGEFRNVLLAEVPNGDFAEAMARLLVFATWRLALLERLTGSRDPVLAAVAVKGVKEVAYHRDYAAGWVVRLGDGTSYSRERAVAGLAAVWPLVTELFTPHEVELRLASAGAGADPSALREGFDDVLGQVLTAATLTRPTDTTFTQSSDTTLTRPTDTTFTLPRDTAPGRPAGRSGTHTAALTDLLAEMQSVARAHPDATW</sequence>
<dbReference type="InterPro" id="IPR011882">
    <property type="entry name" value="PaaC"/>
</dbReference>
<dbReference type="RefSeq" id="WP_262841664.1">
    <property type="nucleotide sequence ID" value="NZ_JANZYP010000006.1"/>
</dbReference>
<dbReference type="InterPro" id="IPR012347">
    <property type="entry name" value="Ferritin-like"/>
</dbReference>
<dbReference type="Proteomes" id="UP001595891">
    <property type="component" value="Unassembled WGS sequence"/>
</dbReference>
<evidence type="ECO:0000313" key="2">
    <source>
        <dbReference type="EMBL" id="MFC4586086.1"/>
    </source>
</evidence>
<dbReference type="EMBL" id="JBHSFN010000004">
    <property type="protein sequence ID" value="MFC4586086.1"/>
    <property type="molecule type" value="Genomic_DNA"/>
</dbReference>
<dbReference type="InterPro" id="IPR052703">
    <property type="entry name" value="Aromatic_CoA_ox/epox"/>
</dbReference>
<feature type="region of interest" description="Disordered" evidence="1">
    <location>
        <begin position="264"/>
        <end position="299"/>
    </location>
</feature>